<reference evidence="2 3" key="1">
    <citation type="submission" date="2024-05" db="EMBL/GenBank/DDBJ databases">
        <title>Microbispora sp.ZYX-F-249.</title>
        <authorList>
            <person name="Xie H."/>
        </authorList>
    </citation>
    <scope>NUCLEOTIDE SEQUENCE [LARGE SCALE GENOMIC DNA]</scope>
    <source>
        <strain evidence="2 3">ZYX-F-249</strain>
    </source>
</reference>
<organism evidence="2 3">
    <name type="scientific">Microbispora maris</name>
    <dbReference type="NCBI Taxonomy" id="3144104"/>
    <lineage>
        <taxon>Bacteria</taxon>
        <taxon>Bacillati</taxon>
        <taxon>Actinomycetota</taxon>
        <taxon>Actinomycetes</taxon>
        <taxon>Streptosporangiales</taxon>
        <taxon>Streptosporangiaceae</taxon>
        <taxon>Microbispora</taxon>
    </lineage>
</organism>
<feature type="region of interest" description="Disordered" evidence="1">
    <location>
        <begin position="125"/>
        <end position="169"/>
    </location>
</feature>
<evidence type="ECO:0000313" key="3">
    <source>
        <dbReference type="Proteomes" id="UP001447516"/>
    </source>
</evidence>
<comment type="caution">
    <text evidence="2">The sequence shown here is derived from an EMBL/GenBank/DDBJ whole genome shotgun (WGS) entry which is preliminary data.</text>
</comment>
<sequence>MAEDLNYYSTLIAVAEDCPVDAAEVPKPRGGRPTVAVLQYELISGAPYGLTQEDVLFETWLRRQDPPPRDLSQQRRAELRKEFFSRSQACLRASPLPKKYGWGLLFDRDGRIALCPMESEEYRRLVEGRAGGPGDSGPGETGPGDSGPGDSGPGDGGVRVLKALRSRRS</sequence>
<dbReference type="RefSeq" id="WP_346227089.1">
    <property type="nucleotide sequence ID" value="NZ_JBDJAW010000014.1"/>
</dbReference>
<dbReference type="Pfam" id="PF19654">
    <property type="entry name" value="DUF6157"/>
    <property type="match status" value="1"/>
</dbReference>
<name>A0ABV0AQW4_9ACTN</name>
<gene>
    <name evidence="2" type="ORF">AAH991_18495</name>
</gene>
<dbReference type="InterPro" id="IPR046155">
    <property type="entry name" value="DUF6157"/>
</dbReference>
<dbReference type="Proteomes" id="UP001447516">
    <property type="component" value="Unassembled WGS sequence"/>
</dbReference>
<dbReference type="EMBL" id="JBDJAW010000014">
    <property type="protein sequence ID" value="MEN3537110.1"/>
    <property type="molecule type" value="Genomic_DNA"/>
</dbReference>
<feature type="compositionally biased region" description="Gly residues" evidence="1">
    <location>
        <begin position="129"/>
        <end position="157"/>
    </location>
</feature>
<evidence type="ECO:0000256" key="1">
    <source>
        <dbReference type="SAM" id="MobiDB-lite"/>
    </source>
</evidence>
<evidence type="ECO:0000313" key="2">
    <source>
        <dbReference type="EMBL" id="MEN3537110.1"/>
    </source>
</evidence>
<protein>
    <submittedName>
        <fullName evidence="2">DUF6157 family protein</fullName>
    </submittedName>
</protein>
<proteinExistence type="predicted"/>
<keyword evidence="3" id="KW-1185">Reference proteome</keyword>
<accession>A0ABV0AQW4</accession>